<name>A0A8X6HRL9_TRICU</name>
<proteinExistence type="predicted"/>
<dbReference type="AlphaFoldDB" id="A0A8X6HRL9"/>
<dbReference type="Proteomes" id="UP000887116">
    <property type="component" value="Unassembled WGS sequence"/>
</dbReference>
<evidence type="ECO:0000313" key="1">
    <source>
        <dbReference type="EMBL" id="GFQ63900.1"/>
    </source>
</evidence>
<sequence>MFEEAGIEFEFTAKLATFDKSPSKAIQMTIQLSKGYLKGNKLTSKSSCELSSCYIKREKVAMHPFSCTIRVFQKRLPTVQIYTQSGSGHMVSIVSLGFLK</sequence>
<reference evidence="1" key="1">
    <citation type="submission" date="2020-07" db="EMBL/GenBank/DDBJ databases">
        <title>Multicomponent nature underlies the extraordinary mechanical properties of spider dragline silk.</title>
        <authorList>
            <person name="Kono N."/>
            <person name="Nakamura H."/>
            <person name="Mori M."/>
            <person name="Yoshida Y."/>
            <person name="Ohtoshi R."/>
            <person name="Malay A.D."/>
            <person name="Moran D.A.P."/>
            <person name="Tomita M."/>
            <person name="Numata K."/>
            <person name="Arakawa K."/>
        </authorList>
    </citation>
    <scope>NUCLEOTIDE SEQUENCE</scope>
</reference>
<protein>
    <submittedName>
        <fullName evidence="1">Uncharacterized protein</fullName>
    </submittedName>
</protein>
<keyword evidence="2" id="KW-1185">Reference proteome</keyword>
<comment type="caution">
    <text evidence="1">The sequence shown here is derived from an EMBL/GenBank/DDBJ whole genome shotgun (WGS) entry which is preliminary data.</text>
</comment>
<accession>A0A8X6HRL9</accession>
<organism evidence="1 2">
    <name type="scientific">Trichonephila clavata</name>
    <name type="common">Joro spider</name>
    <name type="synonym">Nephila clavata</name>
    <dbReference type="NCBI Taxonomy" id="2740835"/>
    <lineage>
        <taxon>Eukaryota</taxon>
        <taxon>Metazoa</taxon>
        <taxon>Ecdysozoa</taxon>
        <taxon>Arthropoda</taxon>
        <taxon>Chelicerata</taxon>
        <taxon>Arachnida</taxon>
        <taxon>Araneae</taxon>
        <taxon>Araneomorphae</taxon>
        <taxon>Entelegynae</taxon>
        <taxon>Araneoidea</taxon>
        <taxon>Nephilidae</taxon>
        <taxon>Trichonephila</taxon>
    </lineage>
</organism>
<evidence type="ECO:0000313" key="2">
    <source>
        <dbReference type="Proteomes" id="UP000887116"/>
    </source>
</evidence>
<dbReference type="EMBL" id="BMAO01019936">
    <property type="protein sequence ID" value="GFQ63900.1"/>
    <property type="molecule type" value="Genomic_DNA"/>
</dbReference>
<gene>
    <name evidence="1" type="ORF">TNCT_685471</name>
</gene>